<evidence type="ECO:0000256" key="7">
    <source>
        <dbReference type="ARBA" id="ARBA00024074"/>
    </source>
</evidence>
<comment type="cofactor">
    <cofactor evidence="1 8">
        <name>Zn(2+)</name>
        <dbReference type="ChEBI" id="CHEBI:29105"/>
    </cofactor>
</comment>
<dbReference type="InterPro" id="IPR029752">
    <property type="entry name" value="D-isomer_DH_CS1"/>
</dbReference>
<dbReference type="FunFam" id="3.90.180.10:FF:000018">
    <property type="entry name" value="NAD(P)-dependent alcohol dehydrogenase"/>
    <property type="match status" value="1"/>
</dbReference>
<dbReference type="SUPFAM" id="SSF50129">
    <property type="entry name" value="GroES-like"/>
    <property type="match status" value="1"/>
</dbReference>
<dbReference type="Pfam" id="PF08240">
    <property type="entry name" value="ADH_N"/>
    <property type="match status" value="1"/>
</dbReference>
<evidence type="ECO:0000256" key="1">
    <source>
        <dbReference type="ARBA" id="ARBA00001947"/>
    </source>
</evidence>
<sequence length="353" mass="37814">MLYTLSSHHNGGNTMSKIKSYAAPQAGAELELYEYDAGDLKAEDVEVQVDYCGICHSDLSMIDNEWGFSQYPLIAGHEVIGRVVALGSAAQDKGLKVGQRVGIGWTARSCGHCDACISGNQINCLEGAVPTILNKGGFADKLRADWQWVIPLPDSIDIESAGPLLCGGITVFKPLLMHHVTATSRVGVIGIGGLGHIAIKLLHAMGCEVTAFSSNPAKEKEVLAMGADKVVNSRDPQALKSLAGQFDLIINTVNVDLDWQPYFEALAHGGNFHTVGAVMKPLPVPAFTLIGGDRSVSGSATGTPFELRKLMKFAGRTKVAPTTELYPMSKINEAIQHVRDGKARYRVVLKADF</sequence>
<keyword evidence="6" id="KW-0560">Oxidoreductase</keyword>
<protein>
    <recommendedName>
        <fullName evidence="7">alcohol dehydrogenase (NADP(+))</fullName>
        <ecNumber evidence="7">1.1.1.2</ecNumber>
    </recommendedName>
</protein>
<evidence type="ECO:0000256" key="6">
    <source>
        <dbReference type="ARBA" id="ARBA00023002"/>
    </source>
</evidence>
<dbReference type="PROSITE" id="PS00059">
    <property type="entry name" value="ADH_ZINC"/>
    <property type="match status" value="1"/>
</dbReference>
<dbReference type="STRING" id="299767.GCA_900068845_02650"/>
<feature type="domain" description="Enoyl reductase (ER)" evidence="9">
    <location>
        <begin position="27"/>
        <end position="349"/>
    </location>
</feature>
<dbReference type="GO" id="GO:0008106">
    <property type="term" value="F:alcohol dehydrogenase (NADP+) activity"/>
    <property type="evidence" value="ECO:0007669"/>
    <property type="project" value="UniProtKB-EC"/>
</dbReference>
<evidence type="ECO:0000313" key="11">
    <source>
        <dbReference type="Proteomes" id="UP000007838"/>
    </source>
</evidence>
<organism evidence="10 11">
    <name type="scientific">Enterobacter ludwigii</name>
    <dbReference type="NCBI Taxonomy" id="299767"/>
    <lineage>
        <taxon>Bacteria</taxon>
        <taxon>Pseudomonadati</taxon>
        <taxon>Pseudomonadota</taxon>
        <taxon>Gammaproteobacteria</taxon>
        <taxon>Enterobacterales</taxon>
        <taxon>Enterobacteriaceae</taxon>
        <taxon>Enterobacter</taxon>
        <taxon>Enterobacter cloacae complex</taxon>
    </lineage>
</organism>
<keyword evidence="3 8" id="KW-0479">Metal-binding</keyword>
<evidence type="ECO:0000259" key="9">
    <source>
        <dbReference type="SMART" id="SM00829"/>
    </source>
</evidence>
<dbReference type="InterPro" id="IPR047109">
    <property type="entry name" value="CAD-like"/>
</dbReference>
<evidence type="ECO:0000313" key="10">
    <source>
        <dbReference type="EMBL" id="AEW75450.1"/>
    </source>
</evidence>
<dbReference type="InterPro" id="IPR011032">
    <property type="entry name" value="GroES-like_sf"/>
</dbReference>
<gene>
    <name evidence="10" type="primary">yjgB</name>
    <name evidence="10" type="ORF">EcWSU1_04022</name>
</gene>
<dbReference type="AlphaFoldDB" id="G8LGH4"/>
<dbReference type="Gene3D" id="3.40.50.720">
    <property type="entry name" value="NAD(P)-binding Rossmann-like Domain"/>
    <property type="match status" value="1"/>
</dbReference>
<dbReference type="InterPro" id="IPR002328">
    <property type="entry name" value="ADH_Zn_CS"/>
</dbReference>
<dbReference type="FunFam" id="3.40.50.720:FF:000022">
    <property type="entry name" value="Cinnamyl alcohol dehydrogenase"/>
    <property type="match status" value="1"/>
</dbReference>
<name>G8LGH4_9ENTR</name>
<dbReference type="SMART" id="SM00829">
    <property type="entry name" value="PKS_ER"/>
    <property type="match status" value="1"/>
</dbReference>
<evidence type="ECO:0000256" key="8">
    <source>
        <dbReference type="RuleBase" id="RU361277"/>
    </source>
</evidence>
<dbReference type="InterPro" id="IPR036291">
    <property type="entry name" value="NAD(P)-bd_dom_sf"/>
</dbReference>
<dbReference type="Proteomes" id="UP000007838">
    <property type="component" value="Chromosome"/>
</dbReference>
<dbReference type="PANTHER" id="PTHR42683">
    <property type="entry name" value="ALDEHYDE REDUCTASE"/>
    <property type="match status" value="1"/>
</dbReference>
<evidence type="ECO:0000256" key="4">
    <source>
        <dbReference type="ARBA" id="ARBA00022833"/>
    </source>
</evidence>
<dbReference type="KEGG" id="eec:EcWSU1_04022"/>
<dbReference type="Gene3D" id="3.90.180.10">
    <property type="entry name" value="Medium-chain alcohol dehydrogenases, catalytic domain"/>
    <property type="match status" value="1"/>
</dbReference>
<dbReference type="HOGENOM" id="CLU_026673_20_2_6"/>
<proteinExistence type="inferred from homology"/>
<dbReference type="eggNOG" id="COG1064">
    <property type="taxonomic scope" value="Bacteria"/>
</dbReference>
<dbReference type="InterPro" id="IPR013149">
    <property type="entry name" value="ADH-like_C"/>
</dbReference>
<keyword evidence="4 8" id="KW-0862">Zinc</keyword>
<dbReference type="CDD" id="cd05283">
    <property type="entry name" value="CAD1"/>
    <property type="match status" value="1"/>
</dbReference>
<dbReference type="InterPro" id="IPR020843">
    <property type="entry name" value="ER"/>
</dbReference>
<evidence type="ECO:0000256" key="2">
    <source>
        <dbReference type="ARBA" id="ARBA00008072"/>
    </source>
</evidence>
<dbReference type="InterPro" id="IPR013154">
    <property type="entry name" value="ADH-like_N"/>
</dbReference>
<dbReference type="SUPFAM" id="SSF51735">
    <property type="entry name" value="NAD(P)-binding Rossmann-fold domains"/>
    <property type="match status" value="1"/>
</dbReference>
<evidence type="ECO:0000256" key="3">
    <source>
        <dbReference type="ARBA" id="ARBA00022723"/>
    </source>
</evidence>
<dbReference type="GO" id="GO:0008270">
    <property type="term" value="F:zinc ion binding"/>
    <property type="evidence" value="ECO:0007669"/>
    <property type="project" value="InterPro"/>
</dbReference>
<reference evidence="10 11" key="1">
    <citation type="journal article" date="2011" name="Stand. Genomic Sci.">
        <title>Complete genome of the onion pathogen Enterobacter cloacae EcWSU1.</title>
        <authorList>
            <person name="Humann J.L."/>
            <person name="Wildung M."/>
            <person name="Cheng C.H."/>
            <person name="Lee T."/>
            <person name="Stewart J.E."/>
            <person name="Drew J.C."/>
            <person name="Triplett E.W."/>
            <person name="Main D."/>
            <person name="Schroeder B.K."/>
        </authorList>
    </citation>
    <scope>NUCLEOTIDE SEQUENCE [LARGE SCALE GENOMIC DNA]</scope>
    <source>
        <strain evidence="10 11">EcWSU1</strain>
    </source>
</reference>
<comment type="similarity">
    <text evidence="2 8">Belongs to the zinc-containing alcohol dehydrogenase family.</text>
</comment>
<dbReference type="PROSITE" id="PS00065">
    <property type="entry name" value="D_2_HYDROXYACID_DH_1"/>
    <property type="match status" value="1"/>
</dbReference>
<dbReference type="EMBL" id="CP002886">
    <property type="protein sequence ID" value="AEW75450.1"/>
    <property type="molecule type" value="Genomic_DNA"/>
</dbReference>
<accession>G8LGH4</accession>
<dbReference type="EC" id="1.1.1.2" evidence="7"/>
<dbReference type="Pfam" id="PF00107">
    <property type="entry name" value="ADH_zinc_N"/>
    <property type="match status" value="1"/>
</dbReference>
<evidence type="ECO:0000256" key="5">
    <source>
        <dbReference type="ARBA" id="ARBA00022857"/>
    </source>
</evidence>
<keyword evidence="5" id="KW-0521">NADP</keyword>